<dbReference type="InterPro" id="IPR014718">
    <property type="entry name" value="GH-type_carb-bd"/>
</dbReference>
<feature type="domain" description="Glycosyl hydrolase family 92 N-terminal" evidence="1">
    <location>
        <begin position="26"/>
        <end position="146"/>
    </location>
</feature>
<dbReference type="PANTHER" id="PTHR12143:SF42">
    <property type="entry name" value="PUTATIVE SUBFAMILY (AFU_ORTHOLOGUE AFUA_6G13760)-RELATED"/>
    <property type="match status" value="1"/>
</dbReference>
<dbReference type="Proteomes" id="UP001217918">
    <property type="component" value="Unassembled WGS sequence"/>
</dbReference>
<dbReference type="GO" id="GO:0030246">
    <property type="term" value="F:carbohydrate binding"/>
    <property type="evidence" value="ECO:0007669"/>
    <property type="project" value="InterPro"/>
</dbReference>
<dbReference type="AlphaFoldDB" id="A0AAD9MFI2"/>
<dbReference type="PANTHER" id="PTHR12143">
    <property type="entry name" value="PEPTIDE N-GLYCANASE PNGASE -RELATED"/>
    <property type="match status" value="1"/>
</dbReference>
<accession>A0AAD9MFI2</accession>
<organism evidence="2 3">
    <name type="scientific">Phyllachora maydis</name>
    <dbReference type="NCBI Taxonomy" id="1825666"/>
    <lineage>
        <taxon>Eukaryota</taxon>
        <taxon>Fungi</taxon>
        <taxon>Dikarya</taxon>
        <taxon>Ascomycota</taxon>
        <taxon>Pezizomycotina</taxon>
        <taxon>Sordariomycetes</taxon>
        <taxon>Sordariomycetidae</taxon>
        <taxon>Phyllachorales</taxon>
        <taxon>Phyllachoraceae</taxon>
        <taxon>Phyllachora</taxon>
    </lineage>
</organism>
<sequence length="255" mass="27243">MLRPSGFVSSPSWPWPWPIPSTPWAYVDPLIGTINGGQVFAGATLPYGLAKAVADVDNGGNGENTSGFDSPTGPTLGNFPLFPQICPDDGDVNSCSFRIGDRKVGYVPESIVASPGSFAITPKSNVSAVMTVAGKTAVYRFTFPPSGRMMGNGTFLPSFGSGSFPMFFCVDWFGADMYETGVWVNNRAGSEPKQISVSRVFNNFYLEAGGFARFRIVKDQSVTARVGLSFKSSTQACFSAEKDASDPLGQFESLQ</sequence>
<dbReference type="GO" id="GO:0006516">
    <property type="term" value="P:glycoprotein catabolic process"/>
    <property type="evidence" value="ECO:0007669"/>
    <property type="project" value="TreeGrafter"/>
</dbReference>
<reference evidence="2" key="1">
    <citation type="journal article" date="2023" name="Mol. Plant Microbe Interact.">
        <title>Elucidating the Obligate Nature and Biological Capacity of an Invasive Fungal Corn Pathogen.</title>
        <authorList>
            <person name="MacCready J.S."/>
            <person name="Roggenkamp E.M."/>
            <person name="Gdanetz K."/>
            <person name="Chilvers M.I."/>
        </authorList>
    </citation>
    <scope>NUCLEOTIDE SEQUENCE</scope>
    <source>
        <strain evidence="2">PM02</strain>
    </source>
</reference>
<name>A0AAD9MFI2_9PEZI</name>
<dbReference type="Gene3D" id="2.70.98.10">
    <property type="match status" value="2"/>
</dbReference>
<dbReference type="GO" id="GO:0005829">
    <property type="term" value="C:cytosol"/>
    <property type="evidence" value="ECO:0007669"/>
    <property type="project" value="TreeGrafter"/>
</dbReference>
<evidence type="ECO:0000313" key="2">
    <source>
        <dbReference type="EMBL" id="KAK2074552.1"/>
    </source>
</evidence>
<dbReference type="GO" id="GO:0000224">
    <property type="term" value="F:peptide-N4-(N-acetyl-beta-glucosaminyl)asparagine amidase activity"/>
    <property type="evidence" value="ECO:0007669"/>
    <property type="project" value="TreeGrafter"/>
</dbReference>
<keyword evidence="3" id="KW-1185">Reference proteome</keyword>
<gene>
    <name evidence="2" type="ORF">P8C59_008750</name>
</gene>
<dbReference type="EMBL" id="JAQQPM010000008">
    <property type="protein sequence ID" value="KAK2074552.1"/>
    <property type="molecule type" value="Genomic_DNA"/>
</dbReference>
<dbReference type="GO" id="GO:0005634">
    <property type="term" value="C:nucleus"/>
    <property type="evidence" value="ECO:0007669"/>
    <property type="project" value="TreeGrafter"/>
</dbReference>
<protein>
    <recommendedName>
        <fullName evidence="1">Glycosyl hydrolase family 92 N-terminal domain-containing protein</fullName>
    </recommendedName>
</protein>
<dbReference type="InterPro" id="IPR050883">
    <property type="entry name" value="PNGase"/>
</dbReference>
<proteinExistence type="predicted"/>
<dbReference type="InterPro" id="IPR041371">
    <property type="entry name" value="GH92_N"/>
</dbReference>
<comment type="caution">
    <text evidence="2">The sequence shown here is derived from an EMBL/GenBank/DDBJ whole genome shotgun (WGS) entry which is preliminary data.</text>
</comment>
<evidence type="ECO:0000313" key="3">
    <source>
        <dbReference type="Proteomes" id="UP001217918"/>
    </source>
</evidence>
<dbReference type="Pfam" id="PF17678">
    <property type="entry name" value="Glyco_hydro_92N"/>
    <property type="match status" value="1"/>
</dbReference>
<evidence type="ECO:0000259" key="1">
    <source>
        <dbReference type="Pfam" id="PF17678"/>
    </source>
</evidence>